<feature type="transmembrane region" description="Helical" evidence="4">
    <location>
        <begin position="73"/>
        <end position="93"/>
    </location>
</feature>
<feature type="transmembrane region" description="Helical" evidence="4">
    <location>
        <begin position="16"/>
        <end position="40"/>
    </location>
</feature>
<reference evidence="6 7" key="1">
    <citation type="journal article" date="2016" name="Nat. Commun.">
        <title>Thousands of microbial genomes shed light on interconnected biogeochemical processes in an aquifer system.</title>
        <authorList>
            <person name="Anantharaman K."/>
            <person name="Brown C.T."/>
            <person name="Hug L.A."/>
            <person name="Sharon I."/>
            <person name="Castelle C.J."/>
            <person name="Probst A.J."/>
            <person name="Thomas B.C."/>
            <person name="Singh A."/>
            <person name="Wilkins M.J."/>
            <person name="Karaoz U."/>
            <person name="Brodie E.L."/>
            <person name="Williams K.H."/>
            <person name="Hubbard S.S."/>
            <person name="Banfield J.F."/>
        </authorList>
    </citation>
    <scope>NUCLEOTIDE SEQUENCE [LARGE SCALE GENOMIC DNA]</scope>
</reference>
<evidence type="ECO:0000256" key="2">
    <source>
        <dbReference type="ARBA" id="ARBA00013208"/>
    </source>
</evidence>
<sequence length="389" mass="43243">MRISLSKQDIFNELKAFVAAIGVWTLTSLVLMLITSFIFGVTPNKIGILATIIGLAAGIFVAYTINDRKIPKLTLGMMIIVGAIFYILTSFIGRSMVFGPGMEPSYKDREGIWVDRFTVEFNKPKRGDVVLVQNSSGGDSIKRVIGLPGEEIKLLGSMVVINGDSVLVEPYVKTTERCAMGVSFINPYVSTYKLDSYEYLVLSDNNRLELQPPTVVSQTNIIGRVLGQKGQPTITKLSPTGLKEYNNPELKISFQYSSGCLVESKEKNKITVKESQSGSALLDITLFAQNPKRLTTEEWINDNYKVVESIYCKQNENCRVRPGDKIFQITERFTIDDLQYVAGSYKDSKYLGKDLTTGYGLFVAAGDNVYLISSGTDKKLLETINFLQQ</sequence>
<dbReference type="EC" id="3.4.21.89" evidence="2 4"/>
<dbReference type="EMBL" id="MFCP01000008">
    <property type="protein sequence ID" value="OGE29266.1"/>
    <property type="molecule type" value="Genomic_DNA"/>
</dbReference>
<dbReference type="Gene3D" id="2.10.109.10">
    <property type="entry name" value="Umud Fragment, subunit A"/>
    <property type="match status" value="1"/>
</dbReference>
<dbReference type="Proteomes" id="UP000177555">
    <property type="component" value="Unassembled WGS sequence"/>
</dbReference>
<comment type="subcellular location">
    <subcellularLocation>
        <location evidence="4">Membrane</location>
        <topology evidence="4">Single-pass type II membrane protein</topology>
    </subcellularLocation>
</comment>
<dbReference type="GO" id="GO:0016020">
    <property type="term" value="C:membrane"/>
    <property type="evidence" value="ECO:0007669"/>
    <property type="project" value="UniProtKB-SubCell"/>
</dbReference>
<dbReference type="InterPro" id="IPR000223">
    <property type="entry name" value="Pept_S26A_signal_pept_1"/>
</dbReference>
<dbReference type="InterPro" id="IPR019757">
    <property type="entry name" value="Pept_S26A_signal_pept_1_Lys-AS"/>
</dbReference>
<dbReference type="GO" id="GO:0006465">
    <property type="term" value="P:signal peptide processing"/>
    <property type="evidence" value="ECO:0007669"/>
    <property type="project" value="InterPro"/>
</dbReference>
<comment type="caution">
    <text evidence="4">Lacks conserved residue(s) required for the propagation of feature annotation.</text>
</comment>
<keyword evidence="4" id="KW-0645">Protease</keyword>
<evidence type="ECO:0000313" key="6">
    <source>
        <dbReference type="EMBL" id="OGE29266.1"/>
    </source>
</evidence>
<keyword evidence="3 4" id="KW-0378">Hydrolase</keyword>
<protein>
    <recommendedName>
        <fullName evidence="2 4">Signal peptidase I</fullName>
        <ecNumber evidence="2 4">3.4.21.89</ecNumber>
    </recommendedName>
</protein>
<evidence type="ECO:0000313" key="7">
    <source>
        <dbReference type="Proteomes" id="UP000177555"/>
    </source>
</evidence>
<evidence type="ECO:0000256" key="4">
    <source>
        <dbReference type="RuleBase" id="RU362042"/>
    </source>
</evidence>
<organism evidence="6 7">
    <name type="scientific">Candidatus Daviesbacteria bacterium RIFCSPHIGHO2_01_FULL_40_11</name>
    <dbReference type="NCBI Taxonomy" id="1797762"/>
    <lineage>
        <taxon>Bacteria</taxon>
        <taxon>Candidatus Daviesiibacteriota</taxon>
    </lineage>
</organism>
<dbReference type="NCBIfam" id="TIGR02227">
    <property type="entry name" value="sigpep_I_bact"/>
    <property type="match status" value="1"/>
</dbReference>
<name>A0A1F5JKX7_9BACT</name>
<comment type="similarity">
    <text evidence="4">Belongs to the peptidase S26 family.</text>
</comment>
<dbReference type="InterPro" id="IPR019533">
    <property type="entry name" value="Peptidase_S26"/>
</dbReference>
<dbReference type="CDD" id="cd06462">
    <property type="entry name" value="Peptidase_S24_S26"/>
    <property type="match status" value="1"/>
</dbReference>
<evidence type="ECO:0000256" key="3">
    <source>
        <dbReference type="ARBA" id="ARBA00022801"/>
    </source>
</evidence>
<dbReference type="GO" id="GO:0009003">
    <property type="term" value="F:signal peptidase activity"/>
    <property type="evidence" value="ECO:0007669"/>
    <property type="project" value="UniProtKB-EC"/>
</dbReference>
<dbReference type="AlphaFoldDB" id="A0A1F5JKX7"/>
<evidence type="ECO:0000256" key="1">
    <source>
        <dbReference type="ARBA" id="ARBA00000677"/>
    </source>
</evidence>
<evidence type="ECO:0000259" key="5">
    <source>
        <dbReference type="Pfam" id="PF10502"/>
    </source>
</evidence>
<feature type="domain" description="Peptidase S26" evidence="5">
    <location>
        <begin position="76"/>
        <end position="206"/>
    </location>
</feature>
<dbReference type="GO" id="GO:0004252">
    <property type="term" value="F:serine-type endopeptidase activity"/>
    <property type="evidence" value="ECO:0007669"/>
    <property type="project" value="InterPro"/>
</dbReference>
<dbReference type="InterPro" id="IPR036286">
    <property type="entry name" value="LexA/Signal_pep-like_sf"/>
</dbReference>
<keyword evidence="4" id="KW-0472">Membrane</keyword>
<comment type="caution">
    <text evidence="6">The sequence shown here is derived from an EMBL/GenBank/DDBJ whole genome shotgun (WGS) entry which is preliminary data.</text>
</comment>
<gene>
    <name evidence="6" type="ORF">A2867_05285</name>
</gene>
<dbReference type="Pfam" id="PF10502">
    <property type="entry name" value="Peptidase_S26"/>
    <property type="match status" value="1"/>
</dbReference>
<feature type="transmembrane region" description="Helical" evidence="4">
    <location>
        <begin position="46"/>
        <end position="66"/>
    </location>
</feature>
<dbReference type="SUPFAM" id="SSF51306">
    <property type="entry name" value="LexA/Signal peptidase"/>
    <property type="match status" value="1"/>
</dbReference>
<keyword evidence="4" id="KW-1133">Transmembrane helix</keyword>
<keyword evidence="4" id="KW-0812">Transmembrane</keyword>
<comment type="catalytic activity">
    <reaction evidence="1 4">
        <text>Cleavage of hydrophobic, N-terminal signal or leader sequences from secreted and periplasmic proteins.</text>
        <dbReference type="EC" id="3.4.21.89"/>
    </reaction>
</comment>
<proteinExistence type="inferred from homology"/>
<dbReference type="PROSITE" id="PS00760">
    <property type="entry name" value="SPASE_I_2"/>
    <property type="match status" value="1"/>
</dbReference>
<accession>A0A1F5JKX7</accession>